<dbReference type="GO" id="GO:0019380">
    <property type="term" value="P:3-phenylpropionate catabolic process"/>
    <property type="evidence" value="ECO:0007669"/>
    <property type="project" value="TreeGrafter"/>
</dbReference>
<keyword evidence="5" id="KW-0560">Oxidoreductase</keyword>
<evidence type="ECO:0008006" key="8">
    <source>
        <dbReference type="Google" id="ProtNLM"/>
    </source>
</evidence>
<keyword evidence="7" id="KW-1185">Reference proteome</keyword>
<dbReference type="Proteomes" id="UP000092952">
    <property type="component" value="Chromosome"/>
</dbReference>
<dbReference type="STRING" id="1810504.PG2T_15140"/>
<dbReference type="GO" id="GO:0051213">
    <property type="term" value="F:dioxygenase activity"/>
    <property type="evidence" value="ECO:0007669"/>
    <property type="project" value="UniProtKB-KW"/>
</dbReference>
<evidence type="ECO:0000256" key="5">
    <source>
        <dbReference type="ARBA" id="ARBA00023002"/>
    </source>
</evidence>
<evidence type="ECO:0000256" key="3">
    <source>
        <dbReference type="ARBA" id="ARBA00022797"/>
    </source>
</evidence>
<evidence type="ECO:0000256" key="4">
    <source>
        <dbReference type="ARBA" id="ARBA00022964"/>
    </source>
</evidence>
<dbReference type="PANTHER" id="PTHR41534:SF2">
    <property type="entry name" value="3-PHENYLPROPIONATE_CINNAMIC ACID DIOXYGENASE SUBUNIT BETA"/>
    <property type="match status" value="1"/>
</dbReference>
<gene>
    <name evidence="6" type="ORF">PG2T_15140</name>
</gene>
<dbReference type="InterPro" id="IPR032710">
    <property type="entry name" value="NTF2-like_dom_sf"/>
</dbReference>
<proteinExistence type="inferred from homology"/>
<dbReference type="InterPro" id="IPR000391">
    <property type="entry name" value="Rng_hydr_dOase-bsu"/>
</dbReference>
<dbReference type="PANTHER" id="PTHR41534">
    <property type="entry name" value="BLR3401 PROTEIN"/>
    <property type="match status" value="1"/>
</dbReference>
<dbReference type="InParanoid" id="A0A1B1YXH0"/>
<dbReference type="SUPFAM" id="SSF54427">
    <property type="entry name" value="NTF2-like"/>
    <property type="match status" value="1"/>
</dbReference>
<dbReference type="KEGG" id="gbi:PG2T_15140"/>
<comment type="similarity">
    <text evidence="2">Belongs to the bacterial ring-hydroxylating dioxygenase beta subunit family.</text>
</comment>
<accession>A0A1B1YXH0</accession>
<dbReference type="OrthoDB" id="7062869at2"/>
<evidence type="ECO:0000256" key="2">
    <source>
        <dbReference type="ARBA" id="ARBA00009570"/>
    </source>
</evidence>
<comment type="pathway">
    <text evidence="1">Aromatic compound metabolism.</text>
</comment>
<reference evidence="7" key="1">
    <citation type="submission" date="2016-03" db="EMBL/GenBank/DDBJ databases">
        <title>Complete genome sequence of Solimmundus cernigliae, representing a novel lineage of polycyclic aromatic hydrocarbon degraders within the Gammaproteobacteria.</title>
        <authorList>
            <person name="Singleton D.R."/>
            <person name="Dickey A.N."/>
            <person name="Scholl E.H."/>
            <person name="Wright F.A."/>
            <person name="Aitken M.D."/>
        </authorList>
    </citation>
    <scope>NUCLEOTIDE SEQUENCE [LARGE SCALE GENOMIC DNA]</scope>
    <source>
        <strain evidence="7">TR3.2</strain>
    </source>
</reference>
<name>A0A1B1YXH0_9GAMM</name>
<dbReference type="Pfam" id="PF00866">
    <property type="entry name" value="Ring_hydroxyl_B"/>
    <property type="match status" value="1"/>
</dbReference>
<dbReference type="RefSeq" id="WP_068807383.1">
    <property type="nucleotide sequence ID" value="NZ_CP014671.1"/>
</dbReference>
<protein>
    <recommendedName>
        <fullName evidence="8">Aromatic-ring-hydroxylating dioxygenase subunit beta</fullName>
    </recommendedName>
</protein>
<evidence type="ECO:0000313" key="7">
    <source>
        <dbReference type="Proteomes" id="UP000092952"/>
    </source>
</evidence>
<dbReference type="AlphaFoldDB" id="A0A1B1YXH0"/>
<sequence>MENNPQVDDATYRRILNFLYDEAELFDQHAYGRWLERVTPDIRYRMPGRGFYEGQAPQSQFVNGYFDDDYATLATRIELWSRPSTTTAESPPTITRHFVTNIRAYDGGQPGTFLVTSHVLVFRVRPTQSTPYFFSGRREDRLREEGGELRLAARDILMDEVVLMSPNLSFLV</sequence>
<keyword evidence="4" id="KW-0223">Dioxygenase</keyword>
<evidence type="ECO:0000256" key="1">
    <source>
        <dbReference type="ARBA" id="ARBA00005211"/>
    </source>
</evidence>
<keyword evidence="3" id="KW-0058">Aromatic hydrocarbons catabolism</keyword>
<evidence type="ECO:0000313" key="6">
    <source>
        <dbReference type="EMBL" id="ANX05387.1"/>
    </source>
</evidence>
<organism evidence="6 7">
    <name type="scientific">Immundisolibacter cernigliae</name>
    <dbReference type="NCBI Taxonomy" id="1810504"/>
    <lineage>
        <taxon>Bacteria</taxon>
        <taxon>Pseudomonadati</taxon>
        <taxon>Pseudomonadota</taxon>
        <taxon>Gammaproteobacteria</taxon>
        <taxon>Immundisolibacterales</taxon>
        <taxon>Immundisolibacteraceae</taxon>
        <taxon>Immundisolibacter</taxon>
    </lineage>
</organism>
<dbReference type="CDD" id="cd00667">
    <property type="entry name" value="ring_hydroxylating_dioxygenases_beta"/>
    <property type="match status" value="1"/>
</dbReference>
<dbReference type="Gene3D" id="3.10.450.50">
    <property type="match status" value="1"/>
</dbReference>
<dbReference type="EMBL" id="CP014671">
    <property type="protein sequence ID" value="ANX05387.1"/>
    <property type="molecule type" value="Genomic_DNA"/>
</dbReference>